<evidence type="ECO:0000256" key="6">
    <source>
        <dbReference type="RuleBase" id="RU000716"/>
    </source>
</evidence>
<dbReference type="GO" id="GO:0016987">
    <property type="term" value="F:sigma factor activity"/>
    <property type="evidence" value="ECO:0007669"/>
    <property type="project" value="UniProtKB-KW"/>
</dbReference>
<dbReference type="PANTHER" id="PTHR43133:SF8">
    <property type="entry name" value="RNA POLYMERASE SIGMA FACTOR HI_1459-RELATED"/>
    <property type="match status" value="1"/>
</dbReference>
<evidence type="ECO:0000256" key="5">
    <source>
        <dbReference type="ARBA" id="ARBA00023163"/>
    </source>
</evidence>
<feature type="region of interest" description="Disordered" evidence="7">
    <location>
        <begin position="1"/>
        <end position="83"/>
    </location>
</feature>
<dbReference type="InterPro" id="IPR013325">
    <property type="entry name" value="RNA_pol_sigma_r2"/>
</dbReference>
<dbReference type="GO" id="GO:0003677">
    <property type="term" value="F:DNA binding"/>
    <property type="evidence" value="ECO:0007669"/>
    <property type="project" value="UniProtKB-KW"/>
</dbReference>
<reference evidence="10" key="1">
    <citation type="submission" date="2006-05" db="EMBL/GenBank/DDBJ databases">
        <title>Complete sequence of chromosome 2 of Burkholderia cenocepacia AU 1054.</title>
        <authorList>
            <consortium name="US DOE Joint Genome Institute"/>
            <person name="Copeland A."/>
            <person name="Lucas S."/>
            <person name="Lapidus A."/>
            <person name="Barry K."/>
            <person name="Detter J.C."/>
            <person name="Glavina del Rio T."/>
            <person name="Hammon N."/>
            <person name="Israni S."/>
            <person name="Dalin E."/>
            <person name="Tice H."/>
            <person name="Pitluck S."/>
            <person name="Chain P."/>
            <person name="Malfatti S."/>
            <person name="Shin M."/>
            <person name="Vergez L."/>
            <person name="Schmutz J."/>
            <person name="Larimer F."/>
            <person name="Land M."/>
            <person name="Hauser L."/>
            <person name="Kyrpides N."/>
            <person name="Lykidis A."/>
            <person name="LiPuma J.J."/>
            <person name="Konstantinidis K."/>
            <person name="Tiedje J.M."/>
            <person name="Richardson P."/>
        </authorList>
    </citation>
    <scope>NUCLEOTIDE SEQUENCE [LARGE SCALE GENOMIC DNA]</scope>
    <source>
        <strain evidence="10">AU 1054</strain>
    </source>
</reference>
<dbReference type="InterPro" id="IPR007627">
    <property type="entry name" value="RNA_pol_sigma70_r2"/>
</dbReference>
<evidence type="ECO:0000256" key="3">
    <source>
        <dbReference type="ARBA" id="ARBA00023082"/>
    </source>
</evidence>
<dbReference type="SUPFAM" id="SSF88946">
    <property type="entry name" value="Sigma2 domain of RNA polymerase sigma factors"/>
    <property type="match status" value="1"/>
</dbReference>
<dbReference type="InterPro" id="IPR014284">
    <property type="entry name" value="RNA_pol_sigma-70_dom"/>
</dbReference>
<evidence type="ECO:0000256" key="1">
    <source>
        <dbReference type="ARBA" id="ARBA00010641"/>
    </source>
</evidence>
<dbReference type="PROSITE" id="PS01063">
    <property type="entry name" value="SIGMA70_ECF"/>
    <property type="match status" value="1"/>
</dbReference>
<keyword evidence="4 6" id="KW-0238">DNA-binding</keyword>
<feature type="domain" description="RNA polymerase sigma factor 70 region 4 type 2" evidence="9">
    <location>
        <begin position="199"/>
        <end position="250"/>
    </location>
</feature>
<evidence type="ECO:0000313" key="10">
    <source>
        <dbReference type="EMBL" id="ABF78778.1"/>
    </source>
</evidence>
<name>A0A0H2XVS2_BURO1</name>
<gene>
    <name evidence="10" type="ordered locus">Bcen_3889</name>
</gene>
<feature type="compositionally biased region" description="Acidic residues" evidence="7">
    <location>
        <begin position="1"/>
        <end position="12"/>
    </location>
</feature>
<dbReference type="HOGENOM" id="CLU_047691_3_0_4"/>
<dbReference type="SUPFAM" id="SSF88659">
    <property type="entry name" value="Sigma3 and sigma4 domains of RNA polymerase sigma factors"/>
    <property type="match status" value="1"/>
</dbReference>
<comment type="similarity">
    <text evidence="1 6">Belongs to the sigma-70 factor family. ECF subfamily.</text>
</comment>
<evidence type="ECO:0000256" key="2">
    <source>
        <dbReference type="ARBA" id="ARBA00023015"/>
    </source>
</evidence>
<dbReference type="InterPro" id="IPR013324">
    <property type="entry name" value="RNA_pol_sigma_r3/r4-like"/>
</dbReference>
<keyword evidence="5 6" id="KW-0804">Transcription</keyword>
<dbReference type="AlphaFoldDB" id="A0A0H2XVS2"/>
<evidence type="ECO:0000256" key="4">
    <source>
        <dbReference type="ARBA" id="ARBA00023125"/>
    </source>
</evidence>
<evidence type="ECO:0000259" key="8">
    <source>
        <dbReference type="Pfam" id="PF04542"/>
    </source>
</evidence>
<accession>A0A0H2XVS2</accession>
<dbReference type="Gene3D" id="1.10.1740.10">
    <property type="match status" value="1"/>
</dbReference>
<sequence length="264" mass="29728">MRHEPDVDETDTADTVCDAGRDARGDAEPSEPPAWRRPVMARRMQGEHDDELQPGGGDTCRNRAAPARRTTEQAALNDRGDRDPDAELVARVGARDASAVRVLVARKLPRLLALATRMLGDRNEAEDVAQETFLRIWNQAPRWREGEARFDTWLHRVVLNLCYDRLRGRREEPVDTLPDVPDTQPEPAAHAELRSRDARVRQALAALPPRQREALVLQYYQEMSNVEAANLMGITVDALESLLARARRNLRAQLAGDPPSEDKR</sequence>
<feature type="domain" description="RNA polymerase sigma-70 region 2" evidence="8">
    <location>
        <begin position="103"/>
        <end position="170"/>
    </location>
</feature>
<dbReference type="InterPro" id="IPR036388">
    <property type="entry name" value="WH-like_DNA-bd_sf"/>
</dbReference>
<dbReference type="EMBL" id="CP000379">
    <property type="protein sequence ID" value="ABF78778.1"/>
    <property type="molecule type" value="Genomic_DNA"/>
</dbReference>
<dbReference type="Gene3D" id="1.10.10.10">
    <property type="entry name" value="Winged helix-like DNA-binding domain superfamily/Winged helix DNA-binding domain"/>
    <property type="match status" value="1"/>
</dbReference>
<dbReference type="CDD" id="cd06171">
    <property type="entry name" value="Sigma70_r4"/>
    <property type="match status" value="1"/>
</dbReference>
<dbReference type="PANTHER" id="PTHR43133">
    <property type="entry name" value="RNA POLYMERASE ECF-TYPE SIGMA FACTO"/>
    <property type="match status" value="1"/>
</dbReference>
<dbReference type="InterPro" id="IPR013249">
    <property type="entry name" value="RNA_pol_sigma70_r4_t2"/>
</dbReference>
<protein>
    <recommendedName>
        <fullName evidence="6">RNA polymerase sigma factor</fullName>
    </recommendedName>
</protein>
<keyword evidence="3 6" id="KW-0731">Sigma factor</keyword>
<dbReference type="GO" id="GO:0006352">
    <property type="term" value="P:DNA-templated transcription initiation"/>
    <property type="evidence" value="ECO:0007669"/>
    <property type="project" value="InterPro"/>
</dbReference>
<evidence type="ECO:0000259" key="9">
    <source>
        <dbReference type="Pfam" id="PF08281"/>
    </source>
</evidence>
<evidence type="ECO:0000256" key="7">
    <source>
        <dbReference type="SAM" id="MobiDB-lite"/>
    </source>
</evidence>
<dbReference type="InterPro" id="IPR039425">
    <property type="entry name" value="RNA_pol_sigma-70-like"/>
</dbReference>
<feature type="region of interest" description="Disordered" evidence="7">
    <location>
        <begin position="173"/>
        <end position="192"/>
    </location>
</feature>
<dbReference type="NCBIfam" id="TIGR02937">
    <property type="entry name" value="sigma70-ECF"/>
    <property type="match status" value="1"/>
</dbReference>
<proteinExistence type="inferred from homology"/>
<dbReference type="Pfam" id="PF04542">
    <property type="entry name" value="Sigma70_r2"/>
    <property type="match status" value="1"/>
</dbReference>
<organism evidence="10">
    <name type="scientific">Burkholderia orbicola (strain AU 1054)</name>
    <dbReference type="NCBI Taxonomy" id="331271"/>
    <lineage>
        <taxon>Bacteria</taxon>
        <taxon>Pseudomonadati</taxon>
        <taxon>Pseudomonadota</taxon>
        <taxon>Betaproteobacteria</taxon>
        <taxon>Burkholderiales</taxon>
        <taxon>Burkholderiaceae</taxon>
        <taxon>Burkholderia</taxon>
        <taxon>Burkholderia cepacia complex</taxon>
        <taxon>Burkholderia orbicola</taxon>
    </lineage>
</organism>
<dbReference type="InterPro" id="IPR000838">
    <property type="entry name" value="RNA_pol_sigma70_ECF_CS"/>
</dbReference>
<keyword evidence="2 6" id="KW-0805">Transcription regulation</keyword>
<dbReference type="Pfam" id="PF08281">
    <property type="entry name" value="Sigma70_r4_2"/>
    <property type="match status" value="1"/>
</dbReference>
<dbReference type="NCBIfam" id="NF004113">
    <property type="entry name" value="PRK05602.1"/>
    <property type="match status" value="1"/>
</dbReference>